<organism evidence="12 13">
    <name type="scientific">Desulfatibacillum alkenivorans DSM 16219</name>
    <dbReference type="NCBI Taxonomy" id="1121393"/>
    <lineage>
        <taxon>Bacteria</taxon>
        <taxon>Pseudomonadati</taxon>
        <taxon>Thermodesulfobacteriota</taxon>
        <taxon>Desulfobacteria</taxon>
        <taxon>Desulfobacterales</taxon>
        <taxon>Desulfatibacillaceae</taxon>
        <taxon>Desulfatibacillum</taxon>
    </lineage>
</organism>
<dbReference type="GO" id="GO:0005125">
    <property type="term" value="F:cytokine activity"/>
    <property type="evidence" value="ECO:0007669"/>
    <property type="project" value="UniProtKB-KW"/>
</dbReference>
<dbReference type="Proteomes" id="UP000183994">
    <property type="component" value="Unassembled WGS sequence"/>
</dbReference>
<dbReference type="InterPro" id="IPR001398">
    <property type="entry name" value="Macrophage_inhib_fac"/>
</dbReference>
<evidence type="ECO:0000256" key="9">
    <source>
        <dbReference type="ARBA" id="ARBA00041631"/>
    </source>
</evidence>
<dbReference type="Gene3D" id="3.30.429.10">
    <property type="entry name" value="Macrophage Migration Inhibitory Factor"/>
    <property type="match status" value="1"/>
</dbReference>
<keyword evidence="4" id="KW-0413">Isomerase</keyword>
<comment type="catalytic activity">
    <reaction evidence="5">
        <text>3-phenylpyruvate = enol-phenylpyruvate</text>
        <dbReference type="Rhea" id="RHEA:17097"/>
        <dbReference type="ChEBI" id="CHEBI:16815"/>
        <dbReference type="ChEBI" id="CHEBI:18005"/>
        <dbReference type="EC" id="5.3.2.1"/>
    </reaction>
</comment>
<evidence type="ECO:0000256" key="5">
    <source>
        <dbReference type="ARBA" id="ARBA00036735"/>
    </source>
</evidence>
<evidence type="ECO:0000256" key="7">
    <source>
        <dbReference type="ARBA" id="ARBA00038932"/>
    </source>
</evidence>
<dbReference type="SUPFAM" id="SSF55331">
    <property type="entry name" value="Tautomerase/MIF"/>
    <property type="match status" value="1"/>
</dbReference>
<evidence type="ECO:0000256" key="3">
    <source>
        <dbReference type="ARBA" id="ARBA00022525"/>
    </source>
</evidence>
<dbReference type="GO" id="GO:0050178">
    <property type="term" value="F:phenylpyruvate tautomerase activity"/>
    <property type="evidence" value="ECO:0007669"/>
    <property type="project" value="UniProtKB-EC"/>
</dbReference>
<comment type="subcellular location">
    <subcellularLocation>
        <location evidence="1">Secreted</location>
    </subcellularLocation>
</comment>
<evidence type="ECO:0000256" key="1">
    <source>
        <dbReference type="ARBA" id="ARBA00004613"/>
    </source>
</evidence>
<accession>A0A1M6E2V2</accession>
<dbReference type="EC" id="5.3.2.1" evidence="8"/>
<dbReference type="Pfam" id="PF01187">
    <property type="entry name" value="MIF"/>
    <property type="match status" value="1"/>
</dbReference>
<comment type="catalytic activity">
    <reaction evidence="6">
        <text>L-dopachrome = 5,6-dihydroxyindole-2-carboxylate</text>
        <dbReference type="Rhea" id="RHEA:13041"/>
        <dbReference type="ChEBI" id="CHEBI:16875"/>
        <dbReference type="ChEBI" id="CHEBI:57509"/>
        <dbReference type="EC" id="5.3.3.12"/>
    </reaction>
</comment>
<reference evidence="13" key="1">
    <citation type="submission" date="2016-11" db="EMBL/GenBank/DDBJ databases">
        <authorList>
            <person name="Varghese N."/>
            <person name="Submissions S."/>
        </authorList>
    </citation>
    <scope>NUCLEOTIDE SEQUENCE [LARGE SCALE GENOMIC DNA]</scope>
    <source>
        <strain evidence="13">DSM 16219</strain>
    </source>
</reference>
<sequence length="115" mass="12587">MPLIKIETNQAISDPARQGVMEKASAFVANLFGKTEQYVMVTLEPGKDMMFGATTGPAAQVTIRKIGLDADKCSEYAKAVCDFLQQELDVPPDRVFAAFEDVNPRQLGWNGKTFG</sequence>
<dbReference type="GO" id="GO:0005615">
    <property type="term" value="C:extracellular space"/>
    <property type="evidence" value="ECO:0007669"/>
    <property type="project" value="UniProtKB-KW"/>
</dbReference>
<dbReference type="EMBL" id="FQZU01000002">
    <property type="protein sequence ID" value="SHI79725.1"/>
    <property type="molecule type" value="Genomic_DNA"/>
</dbReference>
<evidence type="ECO:0000256" key="10">
    <source>
        <dbReference type="ARBA" id="ARBA00041912"/>
    </source>
</evidence>
<dbReference type="STRING" id="1121393.SAMN02745216_00536"/>
<evidence type="ECO:0000256" key="4">
    <source>
        <dbReference type="ARBA" id="ARBA00023235"/>
    </source>
</evidence>
<evidence type="ECO:0000256" key="6">
    <source>
        <dbReference type="ARBA" id="ARBA00036823"/>
    </source>
</evidence>
<evidence type="ECO:0000313" key="13">
    <source>
        <dbReference type="Proteomes" id="UP000183994"/>
    </source>
</evidence>
<proteinExistence type="predicted"/>
<evidence type="ECO:0000256" key="8">
    <source>
        <dbReference type="ARBA" id="ARBA00039086"/>
    </source>
</evidence>
<dbReference type="GO" id="GO:0004167">
    <property type="term" value="F:dopachrome isomerase activity"/>
    <property type="evidence" value="ECO:0007669"/>
    <property type="project" value="UniProtKB-EC"/>
</dbReference>
<dbReference type="AlphaFoldDB" id="A0A1M6E2V2"/>
<dbReference type="EC" id="5.3.3.12" evidence="7"/>
<dbReference type="InterPro" id="IPR014347">
    <property type="entry name" value="Tautomerase/MIF_sf"/>
</dbReference>
<dbReference type="PANTHER" id="PTHR11954">
    <property type="entry name" value="D-DOPACHROME DECARBOXYLASE"/>
    <property type="match status" value="1"/>
</dbReference>
<keyword evidence="2" id="KW-0202">Cytokine</keyword>
<gene>
    <name evidence="12" type="ORF">SAMN02745216_00536</name>
</gene>
<dbReference type="RefSeq" id="WP_073472610.1">
    <property type="nucleotide sequence ID" value="NZ_FQZU01000002.1"/>
</dbReference>
<dbReference type="OrthoDB" id="5769863at2"/>
<protein>
    <recommendedName>
        <fullName evidence="11">L-dopachrome isomerase</fullName>
        <ecNumber evidence="8">5.3.2.1</ecNumber>
        <ecNumber evidence="7">5.3.3.12</ecNumber>
    </recommendedName>
    <alternativeName>
        <fullName evidence="9">L-dopachrome tautomerase</fullName>
    </alternativeName>
    <alternativeName>
        <fullName evidence="10">Phenylpyruvate tautomerase</fullName>
    </alternativeName>
</protein>
<evidence type="ECO:0000256" key="11">
    <source>
        <dbReference type="ARBA" id="ARBA00042730"/>
    </source>
</evidence>
<name>A0A1M6E2V2_9BACT</name>
<dbReference type="PANTHER" id="PTHR11954:SF6">
    <property type="entry name" value="MACROPHAGE MIGRATION INHIBITORY FACTOR"/>
    <property type="match status" value="1"/>
</dbReference>
<evidence type="ECO:0000256" key="2">
    <source>
        <dbReference type="ARBA" id="ARBA00022514"/>
    </source>
</evidence>
<evidence type="ECO:0000313" key="12">
    <source>
        <dbReference type="EMBL" id="SHI79725.1"/>
    </source>
</evidence>
<keyword evidence="13" id="KW-1185">Reference proteome</keyword>
<keyword evidence="3" id="KW-0964">Secreted</keyword>